<sequence>MDVNETELLKLCLSQTVNLLNPDHVALYTRFIPASIYNEVLQACDQMKSLQPSLNLSVIDEIFDELLRFQFDKDDCSLLKDEKHNDYAEMTYQRKFANIVDILLEDENVTVYDGEKVSKDTQRIQILNKDEDNGRKIDLIAKTKYGDVIIELCSIEFKVQGANDNISKKQQSKNIRTNISILNNINNINKQLGNILYMDWKGREGYLVQVFQFKDIMVSYFVEDLYIPKDLMELDDFRNTLQYLCFWRDSVVKLSNETRLAAYKEKRKYIVSDVSASCRSFDSPPSSPAQRPPITPFFTPTKKRTRKVMEQEGA</sequence>
<evidence type="ECO:0000313" key="3">
    <source>
        <dbReference type="Proteomes" id="UP000613177"/>
    </source>
</evidence>
<reference evidence="2" key="1">
    <citation type="submission" date="2021-01" db="EMBL/GenBank/DDBJ databases">
        <title>Metabolic potential, ecology and presence of endohyphal bacteria is reflected in genomic diversity of Mucoromycotina.</title>
        <authorList>
            <person name="Muszewska A."/>
            <person name="Okrasinska A."/>
            <person name="Steczkiewicz K."/>
            <person name="Drgas O."/>
            <person name="Orlowska M."/>
            <person name="Perlinska-Lenart U."/>
            <person name="Aleksandrzak-Piekarczyk T."/>
            <person name="Szatraj K."/>
            <person name="Zielenkiewicz U."/>
            <person name="Pilsyk S."/>
            <person name="Malc E."/>
            <person name="Mieczkowski P."/>
            <person name="Kruszewska J.S."/>
            <person name="Biernat P."/>
            <person name="Pawlowska J."/>
        </authorList>
    </citation>
    <scope>NUCLEOTIDE SEQUENCE</scope>
    <source>
        <strain evidence="2">WA0000018081</strain>
    </source>
</reference>
<protein>
    <submittedName>
        <fullName evidence="2">Uncharacterized protein</fullName>
    </submittedName>
</protein>
<evidence type="ECO:0000313" key="2">
    <source>
        <dbReference type="EMBL" id="KAG2230316.1"/>
    </source>
</evidence>
<proteinExistence type="predicted"/>
<dbReference type="Proteomes" id="UP000613177">
    <property type="component" value="Unassembled WGS sequence"/>
</dbReference>
<comment type="caution">
    <text evidence="2">The sequence shown here is derived from an EMBL/GenBank/DDBJ whole genome shotgun (WGS) entry which is preliminary data.</text>
</comment>
<name>A0A8H7VPT4_9FUNG</name>
<gene>
    <name evidence="2" type="ORF">INT48_002741</name>
</gene>
<organism evidence="2 3">
    <name type="scientific">Thamnidium elegans</name>
    <dbReference type="NCBI Taxonomy" id="101142"/>
    <lineage>
        <taxon>Eukaryota</taxon>
        <taxon>Fungi</taxon>
        <taxon>Fungi incertae sedis</taxon>
        <taxon>Mucoromycota</taxon>
        <taxon>Mucoromycotina</taxon>
        <taxon>Mucoromycetes</taxon>
        <taxon>Mucorales</taxon>
        <taxon>Mucorineae</taxon>
        <taxon>Mucoraceae</taxon>
        <taxon>Thamnidium</taxon>
    </lineage>
</organism>
<feature type="compositionally biased region" description="Pro residues" evidence="1">
    <location>
        <begin position="285"/>
        <end position="295"/>
    </location>
</feature>
<evidence type="ECO:0000256" key="1">
    <source>
        <dbReference type="SAM" id="MobiDB-lite"/>
    </source>
</evidence>
<accession>A0A8H7VPT4</accession>
<keyword evidence="3" id="KW-1185">Reference proteome</keyword>
<dbReference type="AlphaFoldDB" id="A0A8H7VPT4"/>
<dbReference type="EMBL" id="JAEPRE010000209">
    <property type="protein sequence ID" value="KAG2230316.1"/>
    <property type="molecule type" value="Genomic_DNA"/>
</dbReference>
<feature type="region of interest" description="Disordered" evidence="1">
    <location>
        <begin position="278"/>
        <end position="299"/>
    </location>
</feature>